<comment type="caution">
    <text evidence="2">The sequence shown here is derived from an EMBL/GenBank/DDBJ whole genome shotgun (WGS) entry which is preliminary data.</text>
</comment>
<protein>
    <submittedName>
        <fullName evidence="2">Uncharacterized protein</fullName>
    </submittedName>
</protein>
<evidence type="ECO:0000313" key="2">
    <source>
        <dbReference type="EMBL" id="SEP73745.1"/>
    </source>
</evidence>
<organism evidence="2 3">
    <name type="scientific">Lysinibacillus fusiformis</name>
    <dbReference type="NCBI Taxonomy" id="28031"/>
    <lineage>
        <taxon>Bacteria</taxon>
        <taxon>Bacillati</taxon>
        <taxon>Bacillota</taxon>
        <taxon>Bacilli</taxon>
        <taxon>Bacillales</taxon>
        <taxon>Bacillaceae</taxon>
        <taxon>Lysinibacillus</taxon>
    </lineage>
</organism>
<keyword evidence="1" id="KW-0812">Transmembrane</keyword>
<feature type="transmembrane region" description="Helical" evidence="1">
    <location>
        <begin position="57"/>
        <end position="77"/>
    </location>
</feature>
<sequence>MKRFIKSILSLFPVPFLFHFYEFNCHLARQQADFLFQVFLVFIIVVGISSRNIKLPLFIGLNFIMTVISLIFGYFFIDDDGGWFKPFGRDAAIVFVSIIYILGQLIIRLFSRLVHTNSRSNK</sequence>
<accession>A0A1H9AAW6</accession>
<feature type="transmembrane region" description="Helical" evidence="1">
    <location>
        <begin position="34"/>
        <end position="50"/>
    </location>
</feature>
<gene>
    <name evidence="2" type="ORF">SAMN02787113_00455</name>
</gene>
<dbReference type="EMBL" id="FOEL01000002">
    <property type="protein sequence ID" value="SEP73745.1"/>
    <property type="molecule type" value="Genomic_DNA"/>
</dbReference>
<reference evidence="2 3" key="1">
    <citation type="submission" date="2016-10" db="EMBL/GenBank/DDBJ databases">
        <authorList>
            <person name="Varghese N."/>
            <person name="Submissions S."/>
        </authorList>
    </citation>
    <scope>NUCLEOTIDE SEQUENCE [LARGE SCALE GENOMIC DNA]</scope>
    <source>
        <strain evidence="2 3">TC-13</strain>
    </source>
</reference>
<keyword evidence="1" id="KW-1133">Transmembrane helix</keyword>
<name>A0A1H9AAW6_9BACI</name>
<feature type="transmembrane region" description="Helical" evidence="1">
    <location>
        <begin position="92"/>
        <end position="110"/>
    </location>
</feature>
<dbReference type="AlphaFoldDB" id="A0A1H9AAW6"/>
<evidence type="ECO:0000256" key="1">
    <source>
        <dbReference type="SAM" id="Phobius"/>
    </source>
</evidence>
<evidence type="ECO:0000313" key="3">
    <source>
        <dbReference type="Proteomes" id="UP000199410"/>
    </source>
</evidence>
<dbReference type="Proteomes" id="UP000199410">
    <property type="component" value="Unassembled WGS sequence"/>
</dbReference>
<keyword evidence="1" id="KW-0472">Membrane</keyword>
<proteinExistence type="predicted"/>